<dbReference type="HAMAP" id="MF_01821">
    <property type="entry name" value="Helicase_RapA"/>
    <property type="match status" value="1"/>
</dbReference>
<dbReference type="PANTHER" id="PTHR45766">
    <property type="entry name" value="DNA ANNEALING HELICASE AND ENDONUCLEASE ZRANB3 FAMILY MEMBER"/>
    <property type="match status" value="1"/>
</dbReference>
<dbReference type="PROSITE" id="PS51194">
    <property type="entry name" value="HELICASE_CTER"/>
    <property type="match status" value="1"/>
</dbReference>
<proteinExistence type="inferred from homology"/>
<keyword evidence="7 9" id="KW-0010">Activator</keyword>
<organism evidence="13 14">
    <name type="scientific">Marinobacterium iners DSM 11526</name>
    <dbReference type="NCBI Taxonomy" id="1122198"/>
    <lineage>
        <taxon>Bacteria</taxon>
        <taxon>Pseudomonadati</taxon>
        <taxon>Pseudomonadota</taxon>
        <taxon>Gammaproteobacteria</taxon>
        <taxon>Oceanospirillales</taxon>
        <taxon>Oceanospirillaceae</taxon>
        <taxon>Marinobacterium</taxon>
    </lineage>
</organism>
<keyword evidence="4 9" id="KW-0067">ATP-binding</keyword>
<dbReference type="SMART" id="SM00490">
    <property type="entry name" value="HELICc"/>
    <property type="match status" value="1"/>
</dbReference>
<dbReference type="EC" id="3.6.4.-" evidence="9"/>
<dbReference type="Gene3D" id="6.10.140.1500">
    <property type="match status" value="1"/>
</dbReference>
<dbReference type="InterPro" id="IPR001650">
    <property type="entry name" value="Helicase_C-like"/>
</dbReference>
<dbReference type="Gene3D" id="3.30.360.80">
    <property type="match status" value="1"/>
</dbReference>
<feature type="binding site" evidence="9">
    <location>
        <begin position="178"/>
        <end position="185"/>
    </location>
    <ligand>
        <name>ATP</name>
        <dbReference type="ChEBI" id="CHEBI:30616"/>
    </ligand>
</feature>
<dbReference type="AlphaFoldDB" id="A0A1H4F5A6"/>
<dbReference type="Gene3D" id="2.30.30.140">
    <property type="match status" value="1"/>
</dbReference>
<dbReference type="GO" id="GO:0004386">
    <property type="term" value="F:helicase activity"/>
    <property type="evidence" value="ECO:0007669"/>
    <property type="project" value="UniProtKB-UniRule"/>
</dbReference>
<dbReference type="InterPro" id="IPR057342">
    <property type="entry name" value="DEXDc_RapA"/>
</dbReference>
<feature type="domain" description="Helicase ATP-binding" evidence="11">
    <location>
        <begin position="165"/>
        <end position="336"/>
    </location>
</feature>
<evidence type="ECO:0000256" key="9">
    <source>
        <dbReference type="HAMAP-Rule" id="MF_01821"/>
    </source>
</evidence>
<accession>A0A1H4F5A6</accession>
<evidence type="ECO:0000256" key="4">
    <source>
        <dbReference type="ARBA" id="ARBA00022840"/>
    </source>
</evidence>
<evidence type="ECO:0000259" key="11">
    <source>
        <dbReference type="PROSITE" id="PS51192"/>
    </source>
</evidence>
<dbReference type="CDD" id="cd18793">
    <property type="entry name" value="SF2_C_SNF"/>
    <property type="match status" value="1"/>
</dbReference>
<comment type="similarity">
    <text evidence="9">Belongs to the SNF2/RAD54 helicase family. RapA subfamily.</text>
</comment>
<dbReference type="InterPro" id="IPR023949">
    <property type="entry name" value="Helicase_RapA"/>
</dbReference>
<dbReference type="Gene3D" id="3.40.50.10810">
    <property type="entry name" value="Tandem AAA-ATPase domain"/>
    <property type="match status" value="1"/>
</dbReference>
<name>A0A1H4F5A6_9GAMM</name>
<keyword evidence="2 9" id="KW-0378">Hydrolase</keyword>
<keyword evidence="3 9" id="KW-0347">Helicase</keyword>
<dbReference type="PANTHER" id="PTHR45766:SF6">
    <property type="entry name" value="SWI_SNF-RELATED MATRIX-ASSOCIATED ACTIN-DEPENDENT REGULATOR OF CHROMATIN SUBFAMILY A-LIKE PROTEIN 1"/>
    <property type="match status" value="1"/>
</dbReference>
<comment type="function">
    <text evidence="9">Transcription regulator that activates transcription by stimulating RNA polymerase (RNAP) recycling in case of stress conditions such as supercoiled DNA or high salt concentrations. Probably acts by releasing the RNAP, when it is trapped or immobilized on tightly supercoiled DNA. Does not activate transcription on linear DNA. Probably not involved in DNA repair.</text>
</comment>
<dbReference type="STRING" id="1122198.SAMN02745729_11050"/>
<dbReference type="OrthoDB" id="9814088at2"/>
<comment type="subunit">
    <text evidence="9">Interacts with the RNAP. Has a higher affinity for the core RNAP than for the holoenzyme. Its ATPase activity is stimulated by binding to RNAP.</text>
</comment>
<evidence type="ECO:0000256" key="8">
    <source>
        <dbReference type="ARBA" id="ARBA00023163"/>
    </source>
</evidence>
<keyword evidence="1 9" id="KW-0547">Nucleotide-binding</keyword>
<evidence type="ECO:0000256" key="7">
    <source>
        <dbReference type="ARBA" id="ARBA00023159"/>
    </source>
</evidence>
<dbReference type="Proteomes" id="UP000242469">
    <property type="component" value="Unassembled WGS sequence"/>
</dbReference>
<dbReference type="GO" id="GO:0016817">
    <property type="term" value="F:hydrolase activity, acting on acid anhydrides"/>
    <property type="evidence" value="ECO:0007669"/>
    <property type="project" value="InterPro"/>
</dbReference>
<evidence type="ECO:0000256" key="1">
    <source>
        <dbReference type="ARBA" id="ARBA00022741"/>
    </source>
</evidence>
<dbReference type="EMBL" id="FNRJ01000010">
    <property type="protein sequence ID" value="SEA92474.1"/>
    <property type="molecule type" value="Genomic_DNA"/>
</dbReference>
<evidence type="ECO:0000259" key="12">
    <source>
        <dbReference type="PROSITE" id="PS51194"/>
    </source>
</evidence>
<keyword evidence="8 9" id="KW-0804">Transcription</keyword>
<dbReference type="RefSeq" id="WP_091826949.1">
    <property type="nucleotide sequence ID" value="NZ_FNRJ01000010.1"/>
</dbReference>
<evidence type="ECO:0000313" key="13">
    <source>
        <dbReference type="EMBL" id="SEA92474.1"/>
    </source>
</evidence>
<protein>
    <recommendedName>
        <fullName evidence="9">RNA polymerase-associated protein RapA</fullName>
        <ecNumber evidence="9">3.6.4.-</ecNumber>
    </recommendedName>
    <alternativeName>
        <fullName evidence="9">ATP-dependent helicase HepA</fullName>
    </alternativeName>
</protein>
<dbReference type="CDD" id="cd18011">
    <property type="entry name" value="DEXDc_RapA"/>
    <property type="match status" value="1"/>
</dbReference>
<feature type="coiled-coil region" evidence="10">
    <location>
        <begin position="893"/>
        <end position="942"/>
    </location>
</feature>
<dbReference type="PROSITE" id="PS51192">
    <property type="entry name" value="HELICASE_ATP_BIND_1"/>
    <property type="match status" value="1"/>
</dbReference>
<dbReference type="InterPro" id="IPR038718">
    <property type="entry name" value="SNF2-like_sf"/>
</dbReference>
<dbReference type="InterPro" id="IPR040766">
    <property type="entry name" value="Tudor_2_RapA"/>
</dbReference>
<keyword evidence="14" id="KW-1185">Reference proteome</keyword>
<dbReference type="Gene3D" id="2.30.30.930">
    <property type="match status" value="1"/>
</dbReference>
<dbReference type="GO" id="GO:0006355">
    <property type="term" value="P:regulation of DNA-templated transcription"/>
    <property type="evidence" value="ECO:0007669"/>
    <property type="project" value="UniProtKB-UniRule"/>
</dbReference>
<dbReference type="InterPro" id="IPR027417">
    <property type="entry name" value="P-loop_NTPase"/>
</dbReference>
<dbReference type="SMART" id="SM00487">
    <property type="entry name" value="DEXDc"/>
    <property type="match status" value="1"/>
</dbReference>
<keyword evidence="5 9" id="KW-0805">Transcription regulation</keyword>
<dbReference type="Pfam" id="PF00176">
    <property type="entry name" value="SNF2-rel_dom"/>
    <property type="match status" value="1"/>
</dbReference>
<feature type="domain" description="Helicase C-terminal" evidence="12">
    <location>
        <begin position="477"/>
        <end position="669"/>
    </location>
</feature>
<evidence type="ECO:0000256" key="10">
    <source>
        <dbReference type="SAM" id="Coils"/>
    </source>
</evidence>
<reference evidence="14" key="1">
    <citation type="submission" date="2016-10" db="EMBL/GenBank/DDBJ databases">
        <authorList>
            <person name="Varghese N."/>
            <person name="Submissions S."/>
        </authorList>
    </citation>
    <scope>NUCLEOTIDE SEQUENCE [LARGE SCALE GENOMIC DNA]</scope>
    <source>
        <strain evidence="14">DSM 11526</strain>
    </source>
</reference>
<evidence type="ECO:0000256" key="3">
    <source>
        <dbReference type="ARBA" id="ARBA00022806"/>
    </source>
</evidence>
<dbReference type="InterPro" id="IPR040765">
    <property type="entry name" value="Tudor_1_RapA"/>
</dbReference>
<dbReference type="InterPro" id="IPR014001">
    <property type="entry name" value="Helicase_ATP-bd"/>
</dbReference>
<dbReference type="NCBIfam" id="NF003426">
    <property type="entry name" value="PRK04914.1"/>
    <property type="match status" value="1"/>
</dbReference>
<dbReference type="Pfam" id="PF12137">
    <property type="entry name" value="RapA_C"/>
    <property type="match status" value="1"/>
</dbReference>
<evidence type="ECO:0000313" key="14">
    <source>
        <dbReference type="Proteomes" id="UP000242469"/>
    </source>
</evidence>
<dbReference type="InterPro" id="IPR049730">
    <property type="entry name" value="SNF2/RAD54-like_C"/>
</dbReference>
<sequence length="953" mass="106789">MSLPPFVPGQRWISNSEAELGLGIVVEYANRRVEIRFPAAEETRTYAADNAPLSRVAYEPGDRVCNMLGDAMEVVERMEHNQCFIYRGVDEAGEEVILPELELDSAVHFSRPQERLFAGQIDRNGLFKLRVAILEQQHRLRASAAHGLLGARVQLLPHQFYIASELSQRLAPRALLADEVGLGKTIEAGLVIHQRLISGRASRVLVVVPDSLVHQWLVEMLRRFNLMFTLLDEARCVDIELSGQANPFESSQLVICSLSLLTRSDARQLQAQAAGWDLLVVDEAHHLGWSQEAPSHAYRSIEALAEKTPGVLLLTATPEQLGPEGHFARLRLLDPARYPDLQQFLDEEHRYLQLNSLIEPLLGDDGASVLRADVHLRQALAERLGNAAVEDWLQLPEAQQSQALDGLIRQLIDRQGTGRVLFRNTRDTVSGFPQRQLQVHSLEMPPELALFDEEVAPEAWLHPEKIIGNDWLEVDSRVEWLVEWLSLNRNRKVLVICAHAATAVALEDHLNLREGVRSAVFHEGMSLVNRDRAAAYFAEEELGAQVLVCSEIGSEGRNFQFAQHLVLFDLPLTPDLLEQRIGRLDRIGQCDDIQIHVPVYTGGTSEVLLRWYDEGLNAFSRVCAVGDALYRRFAPRLLRCLQQPEDAEALQALLDDTRHERESMELDLSNGRDRLLELSSCRPEQAQQLLDEVAAAENSRELQAFAEKLFDRFGVDTQPHGPDGLVLHPGDHMLCQLPGLPEEGLTLTFSRERALAREDIQFMSWEHPLLTGTMELIGRGELGNSAVCTLKLPPLQAGTLLLELVYELSCPAPRQLQLERYLPSGSVRLLLDQEGRDLAGMIGHQPLNQLLETVTRNTGQKMVRLAREQISAQLKQADPLVANALVKLRGEALEQLKQQRSAEYQRLAALAEVNPMVRPEELAALQSDTEQMAAALESAELRLDAIRLILVRE</sequence>
<dbReference type="InterPro" id="IPR000330">
    <property type="entry name" value="SNF2_N"/>
</dbReference>
<dbReference type="Pfam" id="PF00271">
    <property type="entry name" value="Helicase_C"/>
    <property type="match status" value="1"/>
</dbReference>
<evidence type="ECO:0000256" key="5">
    <source>
        <dbReference type="ARBA" id="ARBA00023015"/>
    </source>
</evidence>
<dbReference type="SUPFAM" id="SSF52540">
    <property type="entry name" value="P-loop containing nucleoside triphosphate hydrolases"/>
    <property type="match status" value="2"/>
</dbReference>
<feature type="short sequence motif" description="DEAH box" evidence="9">
    <location>
        <begin position="282"/>
        <end position="285"/>
    </location>
</feature>
<evidence type="ECO:0000256" key="6">
    <source>
        <dbReference type="ARBA" id="ARBA00023125"/>
    </source>
</evidence>
<dbReference type="GO" id="GO:0003677">
    <property type="term" value="F:DNA binding"/>
    <property type="evidence" value="ECO:0007669"/>
    <property type="project" value="UniProtKB-KW"/>
</dbReference>
<dbReference type="InterPro" id="IPR022737">
    <property type="entry name" value="RapA_C"/>
</dbReference>
<keyword evidence="10" id="KW-0175">Coiled coil</keyword>
<gene>
    <name evidence="9" type="primary">rapA</name>
    <name evidence="13" type="ORF">SAMN02745729_11050</name>
</gene>
<dbReference type="Pfam" id="PF18339">
    <property type="entry name" value="Tudor_1_RapA"/>
    <property type="match status" value="1"/>
</dbReference>
<dbReference type="Pfam" id="PF18337">
    <property type="entry name" value="Tudor_RapA"/>
    <property type="match status" value="1"/>
</dbReference>
<dbReference type="Gene3D" id="6.10.140.2230">
    <property type="match status" value="1"/>
</dbReference>
<dbReference type="Gene3D" id="3.40.50.300">
    <property type="entry name" value="P-loop containing nucleotide triphosphate hydrolases"/>
    <property type="match status" value="1"/>
</dbReference>
<evidence type="ECO:0000256" key="2">
    <source>
        <dbReference type="ARBA" id="ARBA00022801"/>
    </source>
</evidence>
<dbReference type="GO" id="GO:0005524">
    <property type="term" value="F:ATP binding"/>
    <property type="evidence" value="ECO:0007669"/>
    <property type="project" value="UniProtKB-UniRule"/>
</dbReference>
<keyword evidence="6 9" id="KW-0238">DNA-binding</keyword>